<dbReference type="SMART" id="SM01012">
    <property type="entry name" value="ANTAR"/>
    <property type="match status" value="1"/>
</dbReference>
<dbReference type="Gene3D" id="1.10.10.10">
    <property type="entry name" value="Winged helix-like DNA-binding domain superfamily/Winged helix DNA-binding domain"/>
    <property type="match status" value="1"/>
</dbReference>
<dbReference type="Pfam" id="PF01590">
    <property type="entry name" value="GAF"/>
    <property type="match status" value="1"/>
</dbReference>
<comment type="caution">
    <text evidence="4">The sequence shown here is derived from an EMBL/GenBank/DDBJ whole genome shotgun (WGS) entry which is preliminary data.</text>
</comment>
<evidence type="ECO:0000256" key="2">
    <source>
        <dbReference type="ARBA" id="ARBA00023163"/>
    </source>
</evidence>
<dbReference type="PIRSF" id="PIRSF036625">
    <property type="entry name" value="GAF_ANTAR"/>
    <property type="match status" value="1"/>
</dbReference>
<name>A0A7W7D3J5_9ACTN</name>
<dbReference type="Proteomes" id="UP000542210">
    <property type="component" value="Unassembled WGS sequence"/>
</dbReference>
<dbReference type="RefSeq" id="WP_184877015.1">
    <property type="nucleotide sequence ID" value="NZ_BOOV01000024.1"/>
</dbReference>
<feature type="domain" description="ANTAR" evidence="3">
    <location>
        <begin position="135"/>
        <end position="196"/>
    </location>
</feature>
<dbReference type="InterPro" id="IPR012074">
    <property type="entry name" value="GAF_ANTAR"/>
</dbReference>
<dbReference type="SUPFAM" id="SSF55781">
    <property type="entry name" value="GAF domain-like"/>
    <property type="match status" value="1"/>
</dbReference>
<keyword evidence="1" id="KW-0805">Transcription regulation</keyword>
<dbReference type="InterPro" id="IPR029016">
    <property type="entry name" value="GAF-like_dom_sf"/>
</dbReference>
<dbReference type="PROSITE" id="PS50921">
    <property type="entry name" value="ANTAR"/>
    <property type="match status" value="1"/>
</dbReference>
<keyword evidence="5" id="KW-1185">Reference proteome</keyword>
<dbReference type="Gene3D" id="3.30.450.40">
    <property type="match status" value="1"/>
</dbReference>
<accession>A0A7W7D3J5</accession>
<reference evidence="4 5" key="1">
    <citation type="submission" date="2020-08" db="EMBL/GenBank/DDBJ databases">
        <title>Sequencing the genomes of 1000 actinobacteria strains.</title>
        <authorList>
            <person name="Klenk H.-P."/>
        </authorList>
    </citation>
    <scope>NUCLEOTIDE SEQUENCE [LARGE SCALE GENOMIC DNA]</scope>
    <source>
        <strain evidence="4 5">DSM 45784</strain>
    </source>
</reference>
<dbReference type="InterPro" id="IPR036388">
    <property type="entry name" value="WH-like_DNA-bd_sf"/>
</dbReference>
<dbReference type="AlphaFoldDB" id="A0A7W7D3J5"/>
<keyword evidence="2" id="KW-0804">Transcription</keyword>
<dbReference type="Pfam" id="PF03861">
    <property type="entry name" value="ANTAR"/>
    <property type="match status" value="1"/>
</dbReference>
<evidence type="ECO:0000259" key="3">
    <source>
        <dbReference type="PROSITE" id="PS50921"/>
    </source>
</evidence>
<dbReference type="InterPro" id="IPR005561">
    <property type="entry name" value="ANTAR"/>
</dbReference>
<dbReference type="GO" id="GO:0003723">
    <property type="term" value="F:RNA binding"/>
    <property type="evidence" value="ECO:0007669"/>
    <property type="project" value="InterPro"/>
</dbReference>
<proteinExistence type="predicted"/>
<sequence length="213" mass="23019">MSVLADQVAMAAGVCGATVEARRERRDRLLVASHPDLGELAELEPRRGPAGQVVTSERPVLVVDTRLDDRWPDFCRAALRRGVRACLAAGGRTDGVVAVVTVYEVRPGRLGPGSVPLVSAFAAQAALLVRSLDDGERGRRRAEQLRETMASRWPIEQAKGMIMQALRCDAETAFAELRRASQNSHLKLRDVAQHLIARRIGAPATSEDGPAKG</sequence>
<protein>
    <submittedName>
        <fullName evidence="4">GAF domain-containing protein</fullName>
    </submittedName>
</protein>
<gene>
    <name evidence="4" type="ORF">BJ982_001010</name>
</gene>
<evidence type="ECO:0000256" key="1">
    <source>
        <dbReference type="ARBA" id="ARBA00023015"/>
    </source>
</evidence>
<organism evidence="4 5">
    <name type="scientific">Sphaerisporangium siamense</name>
    <dbReference type="NCBI Taxonomy" id="795645"/>
    <lineage>
        <taxon>Bacteria</taxon>
        <taxon>Bacillati</taxon>
        <taxon>Actinomycetota</taxon>
        <taxon>Actinomycetes</taxon>
        <taxon>Streptosporangiales</taxon>
        <taxon>Streptosporangiaceae</taxon>
        <taxon>Sphaerisporangium</taxon>
    </lineage>
</organism>
<evidence type="ECO:0000313" key="5">
    <source>
        <dbReference type="Proteomes" id="UP000542210"/>
    </source>
</evidence>
<dbReference type="EMBL" id="JACHND010000001">
    <property type="protein sequence ID" value="MBB4699466.1"/>
    <property type="molecule type" value="Genomic_DNA"/>
</dbReference>
<dbReference type="InterPro" id="IPR003018">
    <property type="entry name" value="GAF"/>
</dbReference>
<evidence type="ECO:0000313" key="4">
    <source>
        <dbReference type="EMBL" id="MBB4699466.1"/>
    </source>
</evidence>